<dbReference type="GO" id="GO:0016787">
    <property type="term" value="F:hydrolase activity"/>
    <property type="evidence" value="ECO:0007669"/>
    <property type="project" value="UniProtKB-KW"/>
</dbReference>
<dbReference type="GO" id="GO:0006260">
    <property type="term" value="P:DNA replication"/>
    <property type="evidence" value="ECO:0007669"/>
    <property type="project" value="UniProtKB-KW"/>
</dbReference>
<dbReference type="Pfam" id="PF05840">
    <property type="entry name" value="Phage_GPA"/>
    <property type="match status" value="1"/>
</dbReference>
<proteinExistence type="inferred from homology"/>
<evidence type="ECO:0000256" key="5">
    <source>
        <dbReference type="ARBA" id="ARBA00022759"/>
    </source>
</evidence>
<dbReference type="RefSeq" id="WP_159157143.1">
    <property type="nucleotide sequence ID" value="NZ_LR732798.1"/>
</dbReference>
<dbReference type="AlphaFoldDB" id="A0A653L0S3"/>
<feature type="domain" description="Replication gene A protein-like" evidence="7">
    <location>
        <begin position="113"/>
        <end position="271"/>
    </location>
</feature>
<organism evidence="8 9">
    <name type="scientific">Aeromonas veronii</name>
    <dbReference type="NCBI Taxonomy" id="654"/>
    <lineage>
        <taxon>Bacteria</taxon>
        <taxon>Pseudomonadati</taxon>
        <taxon>Pseudomonadota</taxon>
        <taxon>Gammaproteobacteria</taxon>
        <taxon>Aeromonadales</taxon>
        <taxon>Aeromonadaceae</taxon>
        <taxon>Aeromonas</taxon>
    </lineage>
</organism>
<protein>
    <recommendedName>
        <fullName evidence="7">Replication gene A protein-like domain-containing protein</fullName>
    </recommendedName>
</protein>
<evidence type="ECO:0000256" key="6">
    <source>
        <dbReference type="ARBA" id="ARBA00022801"/>
    </source>
</evidence>
<dbReference type="EMBL" id="CABWLC010000012">
    <property type="protein sequence ID" value="VXA85074.1"/>
    <property type="molecule type" value="Genomic_DNA"/>
</dbReference>
<evidence type="ECO:0000259" key="7">
    <source>
        <dbReference type="Pfam" id="PF05840"/>
    </source>
</evidence>
<keyword evidence="6" id="KW-0378">Hydrolase</keyword>
<keyword evidence="3" id="KW-0235">DNA replication</keyword>
<dbReference type="InterPro" id="IPR008766">
    <property type="entry name" value="Replication_gene_A-like"/>
</dbReference>
<evidence type="ECO:0000256" key="2">
    <source>
        <dbReference type="ARBA" id="ARBA00009260"/>
    </source>
</evidence>
<dbReference type="GO" id="GO:0004519">
    <property type="term" value="F:endonuclease activity"/>
    <property type="evidence" value="ECO:0007669"/>
    <property type="project" value="UniProtKB-KW"/>
</dbReference>
<evidence type="ECO:0000256" key="3">
    <source>
        <dbReference type="ARBA" id="ARBA00022705"/>
    </source>
</evidence>
<evidence type="ECO:0000256" key="1">
    <source>
        <dbReference type="ARBA" id="ARBA00003293"/>
    </source>
</evidence>
<sequence length="673" mass="76419">MTKLTTRLPLSRKAQLQRVNTLCNSLPGVNFDAVFGGPRGQYDLLWAIQLLDGLSPELTRDLFKQYARRRKDCSFTHCRAANIWLRERTRWVRQLLHSIPVNPREMRDEDGRKKVAHQFANQTAAIYKNIEQDIKEGAEPDLLQTWELMRQPADQWGFIGKMPKFKSNEVRDNWILSVLVRLLSAKWWEKRVNRCWDRLQEQINILLGKVRKGVSAYVSNATMKVVRERKRAMMRWLAESEVVNEQYDLVVSMKDCWEASNANPVNRRNDLLLFMRPEDRNRVIGILQRYALTDDHEELVRDIKGAPPFTDFTPRFDWKEIDPAKGDAAGYIAKYIAKNIDGAYLDDDEEAGTAADEGALHAVAWASWWGIRTFQQIGGAPVGVWRELRRISNAKKNAELVGPPKPVLQDPRFEAARFAADNGIFRCYLHAMGGALATRAEHPIKLAHLIEEQANSYGEDIKRLMGITSARLGIKTRLQGWEIVPAGTHEARKAAEAAARGVGVKTGDSPAPWSSDNNCTRPDPDAFADQIMREQWGLSPFSIDRLRAGASVSTDGFTLWLENGQVQSSRADPSGDDGPLIELEWLRAMVGAPGPDEQSDTIPPDDEHWPTLVMDCYELFNACGFTACQQWIAAQPNPYRCELWRVLDKLDRAEQHDVPSPLFDELMSEVAFD</sequence>
<keyword evidence="4" id="KW-0540">Nuclease</keyword>
<keyword evidence="5" id="KW-0255">Endonuclease</keyword>
<evidence type="ECO:0000256" key="4">
    <source>
        <dbReference type="ARBA" id="ARBA00022722"/>
    </source>
</evidence>
<dbReference type="Proteomes" id="UP000439123">
    <property type="component" value="Unassembled WGS sequence"/>
</dbReference>
<reference evidence="8 9" key="1">
    <citation type="submission" date="2019-10" db="EMBL/GenBank/DDBJ databases">
        <authorList>
            <person name="Karimi E."/>
        </authorList>
    </citation>
    <scope>NUCLEOTIDE SEQUENCE [LARGE SCALE GENOMIC DNA]</scope>
    <source>
        <strain evidence="8">Aeromonas sp. 8C</strain>
    </source>
</reference>
<evidence type="ECO:0000313" key="9">
    <source>
        <dbReference type="Proteomes" id="UP000439123"/>
    </source>
</evidence>
<accession>A0A653L0S3</accession>
<name>A0A653L0S3_AERVE</name>
<gene>
    <name evidence="8" type="ORF">AERO8C_20224</name>
</gene>
<comment type="similarity">
    <text evidence="2">Belongs to the phage GPA family.</text>
</comment>
<comment type="function">
    <text evidence="1">Possible endonuclease which induces a single-strand cut and initiates DNA replication.</text>
</comment>
<evidence type="ECO:0000313" key="8">
    <source>
        <dbReference type="EMBL" id="VXA85074.1"/>
    </source>
</evidence>